<dbReference type="PROSITE" id="PS50011">
    <property type="entry name" value="PROTEIN_KINASE_DOM"/>
    <property type="match status" value="1"/>
</dbReference>
<evidence type="ECO:0000313" key="2">
    <source>
        <dbReference type="Proteomes" id="UP000887566"/>
    </source>
</evidence>
<proteinExistence type="predicted"/>
<evidence type="ECO:0000259" key="1">
    <source>
        <dbReference type="PROSITE" id="PS50011"/>
    </source>
</evidence>
<dbReference type="SUPFAM" id="SSF56112">
    <property type="entry name" value="Protein kinase-like (PK-like)"/>
    <property type="match status" value="1"/>
</dbReference>
<organism evidence="2 3">
    <name type="scientific">Plectus sambesii</name>
    <dbReference type="NCBI Taxonomy" id="2011161"/>
    <lineage>
        <taxon>Eukaryota</taxon>
        <taxon>Metazoa</taxon>
        <taxon>Ecdysozoa</taxon>
        <taxon>Nematoda</taxon>
        <taxon>Chromadorea</taxon>
        <taxon>Plectida</taxon>
        <taxon>Plectina</taxon>
        <taxon>Plectoidea</taxon>
        <taxon>Plectidae</taxon>
        <taxon>Plectus</taxon>
    </lineage>
</organism>
<dbReference type="InterPro" id="IPR000719">
    <property type="entry name" value="Prot_kinase_dom"/>
</dbReference>
<dbReference type="AlphaFoldDB" id="A0A914WEQ3"/>
<keyword evidence="2" id="KW-1185">Reference proteome</keyword>
<dbReference type="PANTHER" id="PTHR24361">
    <property type="entry name" value="MITOGEN-ACTIVATED KINASE KINASE KINASE"/>
    <property type="match status" value="1"/>
</dbReference>
<dbReference type="WBParaSite" id="PSAMB.scaffold400size53026.g5345.t1">
    <property type="protein sequence ID" value="PSAMB.scaffold400size53026.g5345.t1"/>
    <property type="gene ID" value="PSAMB.scaffold400size53026.g5345"/>
</dbReference>
<dbReference type="Pfam" id="PF00069">
    <property type="entry name" value="Pkinase"/>
    <property type="match status" value="1"/>
</dbReference>
<reference evidence="3" key="1">
    <citation type="submission" date="2022-11" db="UniProtKB">
        <authorList>
            <consortium name="WormBaseParasite"/>
        </authorList>
    </citation>
    <scope>IDENTIFICATION</scope>
</reference>
<dbReference type="InterPro" id="IPR011009">
    <property type="entry name" value="Kinase-like_dom_sf"/>
</dbReference>
<dbReference type="Gene3D" id="1.10.510.10">
    <property type="entry name" value="Transferase(Phosphotransferase) domain 1"/>
    <property type="match status" value="1"/>
</dbReference>
<dbReference type="GO" id="GO:0005524">
    <property type="term" value="F:ATP binding"/>
    <property type="evidence" value="ECO:0007669"/>
    <property type="project" value="InterPro"/>
</dbReference>
<dbReference type="GO" id="GO:0004674">
    <property type="term" value="F:protein serine/threonine kinase activity"/>
    <property type="evidence" value="ECO:0007669"/>
    <property type="project" value="TreeGrafter"/>
</dbReference>
<dbReference type="Proteomes" id="UP000887566">
    <property type="component" value="Unplaced"/>
</dbReference>
<protein>
    <submittedName>
        <fullName evidence="3">Protein kinase domain-containing protein</fullName>
    </submittedName>
</protein>
<feature type="domain" description="Protein kinase" evidence="1">
    <location>
        <begin position="1"/>
        <end position="168"/>
    </location>
</feature>
<name>A0A914WEQ3_9BILA</name>
<dbReference type="SMART" id="SM00220">
    <property type="entry name" value="S_TKc"/>
    <property type="match status" value="1"/>
</dbReference>
<dbReference type="GO" id="GO:0005737">
    <property type="term" value="C:cytoplasm"/>
    <property type="evidence" value="ECO:0007669"/>
    <property type="project" value="TreeGrafter"/>
</dbReference>
<evidence type="ECO:0000313" key="3">
    <source>
        <dbReference type="WBParaSite" id="PSAMB.scaffold400size53026.g5345.t1"/>
    </source>
</evidence>
<sequence>MFVKEPFDCCYGAEGGENLLLTTEDNIKLADFGLAFSLQVNHLSMTASDGAATDECGTLLYTAPEVLLGVRYGRGADIWSLACTLVEMLTCNPPHQNILSEYARKKDIGAMESFRRRMSSTQPSDQLEYSGTLLTPTASEEIRLLLDCLFTKEREHRPKIDDILNLFSNTDADTEVSIDLQKVLSLKKEISMNLSNYSKN</sequence>
<dbReference type="InterPro" id="IPR053235">
    <property type="entry name" value="Ser_Thr_kinase"/>
</dbReference>
<accession>A0A914WEQ3</accession>